<proteinExistence type="predicted"/>
<sequence>MAKAQAEATLHVAEAERCVAEAQQQKRKEMVKAQATFELLQHKQKAAEAAAKAPALQKKLEGATFMPKFESPEANTNKQEGTQGAVIPKLNAKSKEFQPDLQDPSSAPLEVTLNKKYSEENCQPSLVHSPALGSNAYESQREATDHAPDDLNTVPTQPDGNSCTAPMGPPTSWRRRFLQTAEMVKPSTPSPRHESSSSSGSDEGTEYYPHIAPGSGPLFSLLPGYKGHPSFQSLIAKLRSQMMSMSRPQLSHTILTEKNWFHYAARIWDGVKKSSALSEYSRLLA</sequence>
<evidence type="ECO:0000313" key="3">
    <source>
        <dbReference type="Proteomes" id="UP001474421"/>
    </source>
</evidence>
<feature type="region of interest" description="Disordered" evidence="1">
    <location>
        <begin position="137"/>
        <end position="207"/>
    </location>
</feature>
<comment type="caution">
    <text evidence="2">The sequence shown here is derived from an EMBL/GenBank/DDBJ whole genome shotgun (WGS) entry which is preliminary data.</text>
</comment>
<gene>
    <name evidence="2" type="ORF">NXF25_015018</name>
</gene>
<name>A0AAW1AWZ1_CROAD</name>
<accession>A0AAW1AWZ1</accession>
<evidence type="ECO:0000313" key="2">
    <source>
        <dbReference type="EMBL" id="KAK9394490.1"/>
    </source>
</evidence>
<protein>
    <submittedName>
        <fullName evidence="2">Protein SMG9</fullName>
    </submittedName>
</protein>
<feature type="compositionally biased region" description="Polar residues" evidence="1">
    <location>
        <begin position="73"/>
        <end position="82"/>
    </location>
</feature>
<keyword evidence="3" id="KW-1185">Reference proteome</keyword>
<dbReference type="EMBL" id="JAOTOJ010000011">
    <property type="protein sequence ID" value="KAK9394490.1"/>
    <property type="molecule type" value="Genomic_DNA"/>
</dbReference>
<reference evidence="2 3" key="1">
    <citation type="journal article" date="2024" name="Proc. Natl. Acad. Sci. U.S.A.">
        <title>The genetic regulatory architecture and epigenomic basis for age-related changes in rattlesnake venom.</title>
        <authorList>
            <person name="Hogan M.P."/>
            <person name="Holding M.L."/>
            <person name="Nystrom G.S."/>
            <person name="Colston T.J."/>
            <person name="Bartlett D.A."/>
            <person name="Mason A.J."/>
            <person name="Ellsworth S.A."/>
            <person name="Rautsaw R.M."/>
            <person name="Lawrence K.C."/>
            <person name="Strickland J.L."/>
            <person name="He B."/>
            <person name="Fraser P."/>
            <person name="Margres M.J."/>
            <person name="Gilbert D.M."/>
            <person name="Gibbs H.L."/>
            <person name="Parkinson C.L."/>
            <person name="Rokyta D.R."/>
        </authorList>
    </citation>
    <scope>NUCLEOTIDE SEQUENCE [LARGE SCALE GENOMIC DNA]</scope>
    <source>
        <strain evidence="2">DRR0105</strain>
    </source>
</reference>
<evidence type="ECO:0000256" key="1">
    <source>
        <dbReference type="SAM" id="MobiDB-lite"/>
    </source>
</evidence>
<feature type="compositionally biased region" description="Polar residues" evidence="1">
    <location>
        <begin position="153"/>
        <end position="164"/>
    </location>
</feature>
<dbReference type="GO" id="GO:0000184">
    <property type="term" value="P:nuclear-transcribed mRNA catabolic process, nonsense-mediated decay"/>
    <property type="evidence" value="ECO:0007669"/>
    <property type="project" value="InterPro"/>
</dbReference>
<dbReference type="AlphaFoldDB" id="A0AAW1AWZ1"/>
<dbReference type="Proteomes" id="UP001474421">
    <property type="component" value="Unassembled WGS sequence"/>
</dbReference>
<feature type="compositionally biased region" description="Basic and acidic residues" evidence="1">
    <location>
        <begin position="139"/>
        <end position="149"/>
    </location>
</feature>
<dbReference type="InterPro" id="IPR039177">
    <property type="entry name" value="SMG9"/>
</dbReference>
<dbReference type="PANTHER" id="PTHR14270">
    <property type="entry name" value="NONSENSE-MEDIATED MRNA DECAY FACTOR SMG9"/>
    <property type="match status" value="1"/>
</dbReference>
<organism evidence="2 3">
    <name type="scientific">Crotalus adamanteus</name>
    <name type="common">Eastern diamondback rattlesnake</name>
    <dbReference type="NCBI Taxonomy" id="8729"/>
    <lineage>
        <taxon>Eukaryota</taxon>
        <taxon>Metazoa</taxon>
        <taxon>Chordata</taxon>
        <taxon>Craniata</taxon>
        <taxon>Vertebrata</taxon>
        <taxon>Euteleostomi</taxon>
        <taxon>Lepidosauria</taxon>
        <taxon>Squamata</taxon>
        <taxon>Bifurcata</taxon>
        <taxon>Unidentata</taxon>
        <taxon>Episquamata</taxon>
        <taxon>Toxicofera</taxon>
        <taxon>Serpentes</taxon>
        <taxon>Colubroidea</taxon>
        <taxon>Viperidae</taxon>
        <taxon>Crotalinae</taxon>
        <taxon>Crotalus</taxon>
    </lineage>
</organism>
<feature type="region of interest" description="Disordered" evidence="1">
    <location>
        <begin position="66"/>
        <end position="107"/>
    </location>
</feature>
<dbReference type="PANTHER" id="PTHR14270:SF0">
    <property type="entry name" value="NONSENSE-MEDIATED MRNA DECAY FACTOR SMG9"/>
    <property type="match status" value="1"/>
</dbReference>